<dbReference type="GO" id="GO:0006304">
    <property type="term" value="P:DNA modification"/>
    <property type="evidence" value="ECO:0007669"/>
    <property type="project" value="InterPro"/>
</dbReference>
<keyword evidence="2" id="KW-0547">Nucleotide-binding</keyword>
<protein>
    <submittedName>
        <fullName evidence="2">DNA methylase/helicase SNF2</fullName>
    </submittedName>
</protein>
<dbReference type="PROSITE" id="PS00092">
    <property type="entry name" value="N6_MTASE"/>
    <property type="match status" value="1"/>
</dbReference>
<accession>A0A0D6N6D0</accession>
<evidence type="ECO:0000313" key="3">
    <source>
        <dbReference type="Proteomes" id="UP000032671"/>
    </source>
</evidence>
<sequence length="379" mass="41763">MSLFDDQLSLFSSSILDSTSELFWGELEGEDSPLPSSITETPLVIPQADFRLLGTRGLAGAWKDRARDNIAAIKLLSTLEGEDRNAIPDEQAVLSRFIGFGASELANTLLPRGNEPYRSGWESLGKELEAACSETDHAALARSTQYAHYTPEYIVTALWNMLVKRGFQGGSVLEPGCGVGQFKALRPERLEGRIAFTGIEMDSIAARMARKLFPKQWIRQEDFTKVTLATTYDLAIGNPPFSNRQVNAAEHRELRGFSLHDWFIARAISALRPGGFAAFVTSRHTLDKTEQKARQHIAEEADLLGAVRLPAGAMSADAGTEVVLDLLVFRKRMIGELPGDQTWLETAFVPDSDKGRGPLRINRYFLENPAQVLGSGLIL</sequence>
<proteinExistence type="predicted"/>
<dbReference type="Proteomes" id="UP000032671">
    <property type="component" value="Unassembled WGS sequence"/>
</dbReference>
<reference evidence="2 3" key="1">
    <citation type="submission" date="2012-11" db="EMBL/GenBank/DDBJ databases">
        <title>Whole genome sequence of Acetobacter cibinongensis 4H-1.</title>
        <authorList>
            <person name="Azuma Y."/>
            <person name="Higashiura N."/>
            <person name="Hirakawa H."/>
            <person name="Matsushita K."/>
        </authorList>
    </citation>
    <scope>NUCLEOTIDE SEQUENCE [LARGE SCALE GENOMIC DNA]</scope>
    <source>
        <strain evidence="2 3">4H-1</strain>
    </source>
</reference>
<feature type="domain" description="Type II methyltransferase M.TaqI-like" evidence="1">
    <location>
        <begin position="218"/>
        <end position="303"/>
    </location>
</feature>
<dbReference type="InterPro" id="IPR011639">
    <property type="entry name" value="MethylTrfase_TaqI-like_dom"/>
</dbReference>
<keyword evidence="2" id="KW-0067">ATP-binding</keyword>
<evidence type="ECO:0000259" key="1">
    <source>
        <dbReference type="Pfam" id="PF07669"/>
    </source>
</evidence>
<dbReference type="PANTHER" id="PTHR41313:SF1">
    <property type="entry name" value="DNA METHYLASE ADENINE-SPECIFIC DOMAIN-CONTAINING PROTEIN"/>
    <property type="match status" value="1"/>
</dbReference>
<dbReference type="SUPFAM" id="SSF53335">
    <property type="entry name" value="S-adenosyl-L-methionine-dependent methyltransferases"/>
    <property type="match status" value="1"/>
</dbReference>
<dbReference type="InterPro" id="IPR052933">
    <property type="entry name" value="DNA_Protect_Modify"/>
</dbReference>
<keyword evidence="2" id="KW-0489">Methyltransferase</keyword>
<dbReference type="CDD" id="cd02440">
    <property type="entry name" value="AdoMet_MTases"/>
    <property type="match status" value="1"/>
</dbReference>
<dbReference type="InterPro" id="IPR029063">
    <property type="entry name" value="SAM-dependent_MTases_sf"/>
</dbReference>
<keyword evidence="2" id="KW-0347">Helicase</keyword>
<evidence type="ECO:0000313" key="2">
    <source>
        <dbReference type="EMBL" id="GAN61519.1"/>
    </source>
</evidence>
<dbReference type="EMBL" id="BAMV01000031">
    <property type="protein sequence ID" value="GAN61519.1"/>
    <property type="molecule type" value="Genomic_DNA"/>
</dbReference>
<dbReference type="STRING" id="1231339.Abci_031_001"/>
<gene>
    <name evidence="2" type="ORF">Abci_031_001</name>
</gene>
<dbReference type="GO" id="GO:0032259">
    <property type="term" value="P:methylation"/>
    <property type="evidence" value="ECO:0007669"/>
    <property type="project" value="UniProtKB-KW"/>
</dbReference>
<keyword evidence="2" id="KW-0808">Transferase</keyword>
<dbReference type="PANTHER" id="PTHR41313">
    <property type="entry name" value="ADENINE-SPECIFIC METHYLTRANSFERASE"/>
    <property type="match status" value="1"/>
</dbReference>
<keyword evidence="2" id="KW-0378">Hydrolase</keyword>
<dbReference type="Gene3D" id="3.40.50.150">
    <property type="entry name" value="Vaccinia Virus protein VP39"/>
    <property type="match status" value="1"/>
</dbReference>
<name>A0A0D6N6D0_9PROT</name>
<organism evidence="2 3">
    <name type="scientific">Acetobacter cibinongensis</name>
    <dbReference type="NCBI Taxonomy" id="146475"/>
    <lineage>
        <taxon>Bacteria</taxon>
        <taxon>Pseudomonadati</taxon>
        <taxon>Pseudomonadota</taxon>
        <taxon>Alphaproteobacteria</taxon>
        <taxon>Acetobacterales</taxon>
        <taxon>Acetobacteraceae</taxon>
        <taxon>Acetobacter</taxon>
    </lineage>
</organism>
<dbReference type="Pfam" id="PF07669">
    <property type="entry name" value="Eco57I"/>
    <property type="match status" value="1"/>
</dbReference>
<dbReference type="InterPro" id="IPR002052">
    <property type="entry name" value="DNA_methylase_N6_adenine_CS"/>
</dbReference>
<dbReference type="AlphaFoldDB" id="A0A0D6N6D0"/>
<dbReference type="PRINTS" id="PR00507">
    <property type="entry name" value="N12N6MTFRASE"/>
</dbReference>
<dbReference type="GO" id="GO:0009007">
    <property type="term" value="F:site-specific DNA-methyltransferase (adenine-specific) activity"/>
    <property type="evidence" value="ECO:0007669"/>
    <property type="project" value="UniProtKB-EC"/>
</dbReference>
<dbReference type="RefSeq" id="WP_048839566.1">
    <property type="nucleotide sequence ID" value="NZ_BAMV01000031.1"/>
</dbReference>
<comment type="caution">
    <text evidence="2">The sequence shown here is derived from an EMBL/GenBank/DDBJ whole genome shotgun (WGS) entry which is preliminary data.</text>
</comment>
<dbReference type="GO" id="GO:0003676">
    <property type="term" value="F:nucleic acid binding"/>
    <property type="evidence" value="ECO:0007669"/>
    <property type="project" value="InterPro"/>
</dbReference>
<dbReference type="GO" id="GO:0004386">
    <property type="term" value="F:helicase activity"/>
    <property type="evidence" value="ECO:0007669"/>
    <property type="project" value="UniProtKB-KW"/>
</dbReference>